<evidence type="ECO:0000313" key="1">
    <source>
        <dbReference type="EMBL" id="KAG0275278.1"/>
    </source>
</evidence>
<accession>A0AAD4DDW1</accession>
<proteinExistence type="predicted"/>
<dbReference type="EMBL" id="JAAAIL010000499">
    <property type="protein sequence ID" value="KAG0275278.1"/>
    <property type="molecule type" value="Genomic_DNA"/>
</dbReference>
<gene>
    <name evidence="1" type="ORF">BGZ95_008976</name>
</gene>
<sequence>SPLESIVSSTVESGWSLDHLRRTALLQEAIWEQFEGKYQVAVDVLVGKPASKKNTSLGAVEARNWCKFQDKKAYPSSRTEVSG</sequence>
<keyword evidence="2" id="KW-1185">Reference proteome</keyword>
<feature type="non-terminal residue" evidence="1">
    <location>
        <position position="1"/>
    </location>
</feature>
<evidence type="ECO:0000313" key="2">
    <source>
        <dbReference type="Proteomes" id="UP001194580"/>
    </source>
</evidence>
<reference evidence="1" key="1">
    <citation type="journal article" date="2020" name="Fungal Divers.">
        <title>Resolving the Mortierellaceae phylogeny through synthesis of multi-gene phylogenetics and phylogenomics.</title>
        <authorList>
            <person name="Vandepol N."/>
            <person name="Liber J."/>
            <person name="Desiro A."/>
            <person name="Na H."/>
            <person name="Kennedy M."/>
            <person name="Barry K."/>
            <person name="Grigoriev I.V."/>
            <person name="Miller A.N."/>
            <person name="O'Donnell K."/>
            <person name="Stajich J.E."/>
            <person name="Bonito G."/>
        </authorList>
    </citation>
    <scope>NUCLEOTIDE SEQUENCE</scope>
    <source>
        <strain evidence="1">NRRL 28262</strain>
    </source>
</reference>
<dbReference type="AlphaFoldDB" id="A0AAD4DDW1"/>
<organism evidence="1 2">
    <name type="scientific">Linnemannia exigua</name>
    <dbReference type="NCBI Taxonomy" id="604196"/>
    <lineage>
        <taxon>Eukaryota</taxon>
        <taxon>Fungi</taxon>
        <taxon>Fungi incertae sedis</taxon>
        <taxon>Mucoromycota</taxon>
        <taxon>Mortierellomycotina</taxon>
        <taxon>Mortierellomycetes</taxon>
        <taxon>Mortierellales</taxon>
        <taxon>Mortierellaceae</taxon>
        <taxon>Linnemannia</taxon>
    </lineage>
</organism>
<protein>
    <submittedName>
        <fullName evidence="1">Uncharacterized protein</fullName>
    </submittedName>
</protein>
<comment type="caution">
    <text evidence="1">The sequence shown here is derived from an EMBL/GenBank/DDBJ whole genome shotgun (WGS) entry which is preliminary data.</text>
</comment>
<name>A0AAD4DDW1_9FUNG</name>
<dbReference type="Proteomes" id="UP001194580">
    <property type="component" value="Unassembled WGS sequence"/>
</dbReference>